<dbReference type="EMBL" id="SRYV01000006">
    <property type="protein sequence ID" value="TGY16047.1"/>
    <property type="molecule type" value="Genomic_DNA"/>
</dbReference>
<dbReference type="PIRSF" id="PIRSF007487">
    <property type="entry name" value="Competence-induced_CoiA_bac"/>
    <property type="match status" value="1"/>
</dbReference>
<evidence type="ECO:0000313" key="2">
    <source>
        <dbReference type="EMBL" id="TGY16047.1"/>
    </source>
</evidence>
<protein>
    <submittedName>
        <fullName evidence="2">Competence protein</fullName>
    </submittedName>
</protein>
<sequence length="281" mass="33110">MYAAMLNKRLVTAVNEAHLVMTNQKGLNYEDYRCPRCSKRMMLVISQQKMPFFKHLNKIHNMMGEKEEHHHSKMMLKSALTAAGFNAQVEIPLADGQIRADVLASPKLAFEVQCAPLSTEEFNHRHALYQQVGITDIWIVGQRHYLKDKIKTTQLIFMRENQSWRQYFLEIDPTQDQFRLKFNILQEPVTRKLHYQIASFDLDDLGIQKFWNFKPNFNVYHVNPNLQREYLQTQIKQKSKLGLEIAKKLYQKHLSLESLPNAPFEKWRKPGDIDSVSQYLD</sequence>
<name>A0A4S2BM48_9LACO</name>
<dbReference type="RefSeq" id="WP_034975963.1">
    <property type="nucleotide sequence ID" value="NZ_AQFR02000003.1"/>
</dbReference>
<organism evidence="2 3">
    <name type="scientific">Lactobacillus intestinalis</name>
    <dbReference type="NCBI Taxonomy" id="151781"/>
    <lineage>
        <taxon>Bacteria</taxon>
        <taxon>Bacillati</taxon>
        <taxon>Bacillota</taxon>
        <taxon>Bacilli</taxon>
        <taxon>Lactobacillales</taxon>
        <taxon>Lactobacillaceae</taxon>
        <taxon>Lactobacillus</taxon>
    </lineage>
</organism>
<evidence type="ECO:0000313" key="3">
    <source>
        <dbReference type="Proteomes" id="UP000309117"/>
    </source>
</evidence>
<dbReference type="Proteomes" id="UP000309117">
    <property type="component" value="Unassembled WGS sequence"/>
</dbReference>
<accession>A0A4S2BM48</accession>
<gene>
    <name evidence="2" type="ORF">E5351_04325</name>
</gene>
<proteinExistence type="predicted"/>
<dbReference type="Pfam" id="PF06054">
    <property type="entry name" value="CoiA_nuc"/>
    <property type="match status" value="1"/>
</dbReference>
<reference evidence="2 3" key="1">
    <citation type="submission" date="2019-04" db="EMBL/GenBank/DDBJ databases">
        <title>Microbes associate with the intestines of laboratory mice.</title>
        <authorList>
            <person name="Navarre W."/>
            <person name="Wong E."/>
            <person name="Huang K."/>
            <person name="Tropini C."/>
            <person name="Ng K."/>
            <person name="Yu B."/>
        </authorList>
    </citation>
    <scope>NUCLEOTIDE SEQUENCE [LARGE SCALE GENOMIC DNA]</scope>
    <source>
        <strain evidence="2 3">NM61_E11</strain>
    </source>
</reference>
<dbReference type="InterPro" id="IPR010330">
    <property type="entry name" value="CoiA_nuc"/>
</dbReference>
<comment type="caution">
    <text evidence="2">The sequence shown here is derived from an EMBL/GenBank/DDBJ whole genome shotgun (WGS) entry which is preliminary data.</text>
</comment>
<feature type="domain" description="Competence protein CoiA nuclease-like" evidence="1">
    <location>
        <begin position="65"/>
        <end position="210"/>
    </location>
</feature>
<dbReference type="InterPro" id="IPR021176">
    <property type="entry name" value="Competence-induced_CoiA"/>
</dbReference>
<dbReference type="AlphaFoldDB" id="A0A4S2BM48"/>
<evidence type="ECO:0000259" key="1">
    <source>
        <dbReference type="Pfam" id="PF06054"/>
    </source>
</evidence>